<keyword evidence="1" id="KW-0812">Transmembrane</keyword>
<gene>
    <name evidence="2" type="ORF">CR513_07600</name>
</gene>
<evidence type="ECO:0000256" key="1">
    <source>
        <dbReference type="SAM" id="Phobius"/>
    </source>
</evidence>
<sequence>MRFVCSRRQRQKLPWKQFKMTQRLLSILGKETLKLKKGITKSYIMVHIIFSVLLMISLVRHEYT</sequence>
<keyword evidence="1" id="KW-1133">Transmembrane helix</keyword>
<proteinExistence type="predicted"/>
<dbReference type="EMBL" id="QJKJ01001325">
    <property type="protein sequence ID" value="RDY08207.1"/>
    <property type="molecule type" value="Genomic_DNA"/>
</dbReference>
<dbReference type="AlphaFoldDB" id="A0A371HZI1"/>
<comment type="caution">
    <text evidence="2">The sequence shown here is derived from an EMBL/GenBank/DDBJ whole genome shotgun (WGS) entry which is preliminary data.</text>
</comment>
<evidence type="ECO:0000313" key="3">
    <source>
        <dbReference type="Proteomes" id="UP000257109"/>
    </source>
</evidence>
<keyword evidence="3" id="KW-1185">Reference proteome</keyword>
<organism evidence="2 3">
    <name type="scientific">Mucuna pruriens</name>
    <name type="common">Velvet bean</name>
    <name type="synonym">Dolichos pruriens</name>
    <dbReference type="NCBI Taxonomy" id="157652"/>
    <lineage>
        <taxon>Eukaryota</taxon>
        <taxon>Viridiplantae</taxon>
        <taxon>Streptophyta</taxon>
        <taxon>Embryophyta</taxon>
        <taxon>Tracheophyta</taxon>
        <taxon>Spermatophyta</taxon>
        <taxon>Magnoliopsida</taxon>
        <taxon>eudicotyledons</taxon>
        <taxon>Gunneridae</taxon>
        <taxon>Pentapetalae</taxon>
        <taxon>rosids</taxon>
        <taxon>fabids</taxon>
        <taxon>Fabales</taxon>
        <taxon>Fabaceae</taxon>
        <taxon>Papilionoideae</taxon>
        <taxon>50 kb inversion clade</taxon>
        <taxon>NPAAA clade</taxon>
        <taxon>indigoferoid/millettioid clade</taxon>
        <taxon>Phaseoleae</taxon>
        <taxon>Mucuna</taxon>
    </lineage>
</organism>
<protein>
    <submittedName>
        <fullName evidence="2">Uncharacterized protein</fullName>
    </submittedName>
</protein>
<feature type="transmembrane region" description="Helical" evidence="1">
    <location>
        <begin position="42"/>
        <end position="59"/>
    </location>
</feature>
<name>A0A371HZI1_MUCPR</name>
<reference evidence="2" key="1">
    <citation type="submission" date="2018-05" db="EMBL/GenBank/DDBJ databases">
        <title>Draft genome of Mucuna pruriens seed.</title>
        <authorList>
            <person name="Nnadi N.E."/>
            <person name="Vos R."/>
            <person name="Hasami M.H."/>
            <person name="Devisetty U.K."/>
            <person name="Aguiy J.C."/>
        </authorList>
    </citation>
    <scope>NUCLEOTIDE SEQUENCE [LARGE SCALE GENOMIC DNA]</scope>
    <source>
        <strain evidence="2">JCA_2017</strain>
    </source>
</reference>
<feature type="non-terminal residue" evidence="2">
    <location>
        <position position="1"/>
    </location>
</feature>
<dbReference type="Proteomes" id="UP000257109">
    <property type="component" value="Unassembled WGS sequence"/>
</dbReference>
<keyword evidence="1" id="KW-0472">Membrane</keyword>
<evidence type="ECO:0000313" key="2">
    <source>
        <dbReference type="EMBL" id="RDY08207.1"/>
    </source>
</evidence>
<accession>A0A371HZI1</accession>